<keyword evidence="1" id="KW-0479">Metal-binding</keyword>
<proteinExistence type="predicted"/>
<dbReference type="EMBL" id="CAKXAJ010024778">
    <property type="protein sequence ID" value="CAH2230178.1"/>
    <property type="molecule type" value="Genomic_DNA"/>
</dbReference>
<evidence type="ECO:0000313" key="5">
    <source>
        <dbReference type="EMBL" id="CAH2230178.1"/>
    </source>
</evidence>
<protein>
    <submittedName>
        <fullName evidence="5">Jg12523 protein</fullName>
    </submittedName>
</protein>
<dbReference type="OrthoDB" id="8196822at2759"/>
<evidence type="ECO:0000256" key="2">
    <source>
        <dbReference type="ARBA" id="ARBA00022771"/>
    </source>
</evidence>
<dbReference type="InterPro" id="IPR019787">
    <property type="entry name" value="Znf_PHD-finger"/>
</dbReference>
<sequence length="107" mass="12290">MELTSSPYKNEIENKNISKGKKLVLDINKIKTEKGINETLKLKNTDETCKKNKKIKAKGSCLCQLCKEDREENMIQCIKCKGWMHDQCAGVESKIKKYMCDICVQSQ</sequence>
<dbReference type="InterPro" id="IPR013083">
    <property type="entry name" value="Znf_RING/FYVE/PHD"/>
</dbReference>
<dbReference type="GO" id="GO:0008270">
    <property type="term" value="F:zinc ion binding"/>
    <property type="evidence" value="ECO:0007669"/>
    <property type="project" value="UniProtKB-KW"/>
</dbReference>
<dbReference type="Pfam" id="PF00628">
    <property type="entry name" value="PHD"/>
    <property type="match status" value="1"/>
</dbReference>
<gene>
    <name evidence="5" type="primary">jg12523</name>
    <name evidence="5" type="ORF">PAEG_LOCUS9434</name>
</gene>
<name>A0A8S4R4C1_9NEOP</name>
<dbReference type="SUPFAM" id="SSF57903">
    <property type="entry name" value="FYVE/PHD zinc finger"/>
    <property type="match status" value="1"/>
</dbReference>
<dbReference type="Gene3D" id="3.30.40.10">
    <property type="entry name" value="Zinc/RING finger domain, C3HC4 (zinc finger)"/>
    <property type="match status" value="1"/>
</dbReference>
<keyword evidence="3" id="KW-0862">Zinc</keyword>
<accession>A0A8S4R4C1</accession>
<dbReference type="InterPro" id="IPR011011">
    <property type="entry name" value="Znf_FYVE_PHD"/>
</dbReference>
<evidence type="ECO:0000259" key="4">
    <source>
        <dbReference type="SMART" id="SM00249"/>
    </source>
</evidence>
<comment type="caution">
    <text evidence="5">The sequence shown here is derived from an EMBL/GenBank/DDBJ whole genome shotgun (WGS) entry which is preliminary data.</text>
</comment>
<dbReference type="InterPro" id="IPR001965">
    <property type="entry name" value="Znf_PHD"/>
</dbReference>
<dbReference type="AlphaFoldDB" id="A0A8S4R4C1"/>
<keyword evidence="2" id="KW-0863">Zinc-finger</keyword>
<organism evidence="5 6">
    <name type="scientific">Pararge aegeria aegeria</name>
    <dbReference type="NCBI Taxonomy" id="348720"/>
    <lineage>
        <taxon>Eukaryota</taxon>
        <taxon>Metazoa</taxon>
        <taxon>Ecdysozoa</taxon>
        <taxon>Arthropoda</taxon>
        <taxon>Hexapoda</taxon>
        <taxon>Insecta</taxon>
        <taxon>Pterygota</taxon>
        <taxon>Neoptera</taxon>
        <taxon>Endopterygota</taxon>
        <taxon>Lepidoptera</taxon>
        <taxon>Glossata</taxon>
        <taxon>Ditrysia</taxon>
        <taxon>Papilionoidea</taxon>
        <taxon>Nymphalidae</taxon>
        <taxon>Satyrinae</taxon>
        <taxon>Satyrini</taxon>
        <taxon>Parargina</taxon>
        <taxon>Pararge</taxon>
    </lineage>
</organism>
<feature type="domain" description="Zinc finger PHD-type" evidence="4">
    <location>
        <begin position="62"/>
        <end position="104"/>
    </location>
</feature>
<dbReference type="SMART" id="SM00249">
    <property type="entry name" value="PHD"/>
    <property type="match status" value="1"/>
</dbReference>
<evidence type="ECO:0000256" key="3">
    <source>
        <dbReference type="ARBA" id="ARBA00022833"/>
    </source>
</evidence>
<reference evidence="5" key="1">
    <citation type="submission" date="2022-03" db="EMBL/GenBank/DDBJ databases">
        <authorList>
            <person name="Lindestad O."/>
        </authorList>
    </citation>
    <scope>NUCLEOTIDE SEQUENCE</scope>
</reference>
<evidence type="ECO:0000313" key="6">
    <source>
        <dbReference type="Proteomes" id="UP000838756"/>
    </source>
</evidence>
<keyword evidence="6" id="KW-1185">Reference proteome</keyword>
<evidence type="ECO:0000256" key="1">
    <source>
        <dbReference type="ARBA" id="ARBA00022723"/>
    </source>
</evidence>
<dbReference type="Proteomes" id="UP000838756">
    <property type="component" value="Unassembled WGS sequence"/>
</dbReference>